<dbReference type="InterPro" id="IPR002372">
    <property type="entry name" value="PQQ_rpt_dom"/>
</dbReference>
<sequence length="467" mass="50675">MAMTGNRSTENPLNFQRIPSLSRLHPPFSQLIALLLISLILPTQTACSQAADTVTAPEQQTSPAWPRFRGPDGSGIVETFTLPDTWDTSAYRWDITLPGVGHSSPVIAGDNVFVTTAVDEGQKRMLLCLDRTTGKTLWSSDIALSSNHLHRKNSWASSSPATNGKIICVTFADDDHHVVQAFDTVGTKLWSVDLGSYLSQHGYGASPIIYNDLVIITHDQRRAEENTPAGEGPNDSFIVALDLTTGDEMWRTERPSQVASYATPLVLSRSGQETQLICSSDATGVAGIDPSNGKTLWQTGPLKWRTVGSPVLCGDLIVQACGAGGAGKYFFAVDPWGLEDRKAGEIVFEMNRTIPYVPIPVYRDGLIFLLLDQGLVRCLDAKTFEEVWLERIPGAKFTGSPISVSGRLCALSEDGKLHIMKAGREYDYLGAVSIGEASHSTPAASHGELFLRTFERLICLPGVTPQD</sequence>
<evidence type="ECO:0000313" key="3">
    <source>
        <dbReference type="Proteomes" id="UP000319976"/>
    </source>
</evidence>
<keyword evidence="3" id="KW-1185">Reference proteome</keyword>
<gene>
    <name evidence="2" type="ORF">V22_35180</name>
</gene>
<feature type="domain" description="Pyrrolo-quinoline quinone repeat" evidence="1">
    <location>
        <begin position="238"/>
        <end position="323"/>
    </location>
</feature>
<organism evidence="2 3">
    <name type="scientific">Calycomorphotria hydatis</name>
    <dbReference type="NCBI Taxonomy" id="2528027"/>
    <lineage>
        <taxon>Bacteria</taxon>
        <taxon>Pseudomonadati</taxon>
        <taxon>Planctomycetota</taxon>
        <taxon>Planctomycetia</taxon>
        <taxon>Planctomycetales</taxon>
        <taxon>Planctomycetaceae</taxon>
        <taxon>Calycomorphotria</taxon>
    </lineage>
</organism>
<dbReference type="SMART" id="SM00564">
    <property type="entry name" value="PQQ"/>
    <property type="match status" value="4"/>
</dbReference>
<proteinExistence type="predicted"/>
<dbReference type="EMBL" id="CP036316">
    <property type="protein sequence ID" value="QDT66253.1"/>
    <property type="molecule type" value="Genomic_DNA"/>
</dbReference>
<reference evidence="2 3" key="1">
    <citation type="submission" date="2019-02" db="EMBL/GenBank/DDBJ databases">
        <title>Deep-cultivation of Planctomycetes and their phenomic and genomic characterization uncovers novel biology.</title>
        <authorList>
            <person name="Wiegand S."/>
            <person name="Jogler M."/>
            <person name="Boedeker C."/>
            <person name="Pinto D."/>
            <person name="Vollmers J."/>
            <person name="Rivas-Marin E."/>
            <person name="Kohn T."/>
            <person name="Peeters S.H."/>
            <person name="Heuer A."/>
            <person name="Rast P."/>
            <person name="Oberbeckmann S."/>
            <person name="Bunk B."/>
            <person name="Jeske O."/>
            <person name="Meyerdierks A."/>
            <person name="Storesund J.E."/>
            <person name="Kallscheuer N."/>
            <person name="Luecker S."/>
            <person name="Lage O.M."/>
            <person name="Pohl T."/>
            <person name="Merkel B.J."/>
            <person name="Hornburger P."/>
            <person name="Mueller R.-W."/>
            <person name="Bruemmer F."/>
            <person name="Labrenz M."/>
            <person name="Spormann A.M."/>
            <person name="Op den Camp H."/>
            <person name="Overmann J."/>
            <person name="Amann R."/>
            <person name="Jetten M.S.M."/>
            <person name="Mascher T."/>
            <person name="Medema M.H."/>
            <person name="Devos D.P."/>
            <person name="Kaster A.-K."/>
            <person name="Ovreas L."/>
            <person name="Rohde M."/>
            <person name="Galperin M.Y."/>
            <person name="Jogler C."/>
        </authorList>
    </citation>
    <scope>NUCLEOTIDE SEQUENCE [LARGE SCALE GENOMIC DNA]</scope>
    <source>
        <strain evidence="2 3">V22</strain>
    </source>
</reference>
<dbReference type="PANTHER" id="PTHR34512:SF30">
    <property type="entry name" value="OUTER MEMBRANE PROTEIN ASSEMBLY FACTOR BAMB"/>
    <property type="match status" value="1"/>
</dbReference>
<dbReference type="InterPro" id="IPR018391">
    <property type="entry name" value="PQQ_b-propeller_rpt"/>
</dbReference>
<dbReference type="Proteomes" id="UP000319976">
    <property type="component" value="Chromosome"/>
</dbReference>
<dbReference type="Pfam" id="PF13360">
    <property type="entry name" value="PQQ_2"/>
    <property type="match status" value="2"/>
</dbReference>
<dbReference type="Gene3D" id="2.130.10.10">
    <property type="entry name" value="YVTN repeat-like/Quinoprotein amine dehydrogenase"/>
    <property type="match status" value="1"/>
</dbReference>
<protein>
    <submittedName>
        <fullName evidence="2">Outer membrane biogenesis protein BamB</fullName>
    </submittedName>
</protein>
<evidence type="ECO:0000313" key="2">
    <source>
        <dbReference type="EMBL" id="QDT66253.1"/>
    </source>
</evidence>
<dbReference type="InterPro" id="IPR011047">
    <property type="entry name" value="Quinoprotein_ADH-like_sf"/>
</dbReference>
<dbReference type="AlphaFoldDB" id="A0A517TCZ6"/>
<dbReference type="SUPFAM" id="SSF50998">
    <property type="entry name" value="Quinoprotein alcohol dehydrogenase-like"/>
    <property type="match status" value="1"/>
</dbReference>
<evidence type="ECO:0000259" key="1">
    <source>
        <dbReference type="Pfam" id="PF13360"/>
    </source>
</evidence>
<accession>A0A517TCZ6</accession>
<dbReference type="OrthoDB" id="244732at2"/>
<feature type="domain" description="Pyrrolo-quinoline quinone repeat" evidence="1">
    <location>
        <begin position="92"/>
        <end position="216"/>
    </location>
</feature>
<dbReference type="PANTHER" id="PTHR34512">
    <property type="entry name" value="CELL SURFACE PROTEIN"/>
    <property type="match status" value="1"/>
</dbReference>
<dbReference type="InterPro" id="IPR015943">
    <property type="entry name" value="WD40/YVTN_repeat-like_dom_sf"/>
</dbReference>
<name>A0A517TCZ6_9PLAN</name>
<dbReference type="KEGG" id="chya:V22_35180"/>